<sequence>MLHRKLLKEEHLIHISCRQTPIKESTGDGNILTLIFSKSWRICANRMFFFA</sequence>
<name>A0A2P2MCK9_RHIMU</name>
<dbReference type="AlphaFoldDB" id="A0A2P2MCK9"/>
<organism evidence="1">
    <name type="scientific">Rhizophora mucronata</name>
    <name type="common">Asiatic mangrove</name>
    <dbReference type="NCBI Taxonomy" id="61149"/>
    <lineage>
        <taxon>Eukaryota</taxon>
        <taxon>Viridiplantae</taxon>
        <taxon>Streptophyta</taxon>
        <taxon>Embryophyta</taxon>
        <taxon>Tracheophyta</taxon>
        <taxon>Spermatophyta</taxon>
        <taxon>Magnoliopsida</taxon>
        <taxon>eudicotyledons</taxon>
        <taxon>Gunneridae</taxon>
        <taxon>Pentapetalae</taxon>
        <taxon>rosids</taxon>
        <taxon>fabids</taxon>
        <taxon>Malpighiales</taxon>
        <taxon>Rhizophoraceae</taxon>
        <taxon>Rhizophora</taxon>
    </lineage>
</organism>
<accession>A0A2P2MCK9</accession>
<protein>
    <submittedName>
        <fullName evidence="1">Uncharacterized protein</fullName>
    </submittedName>
</protein>
<reference evidence="1" key="1">
    <citation type="submission" date="2018-02" db="EMBL/GenBank/DDBJ databases">
        <title>Rhizophora mucronata_Transcriptome.</title>
        <authorList>
            <person name="Meera S.P."/>
            <person name="Sreeshan A."/>
            <person name="Augustine A."/>
        </authorList>
    </citation>
    <scope>NUCLEOTIDE SEQUENCE</scope>
    <source>
        <tissue evidence="1">Leaf</tissue>
    </source>
</reference>
<proteinExistence type="predicted"/>
<dbReference type="EMBL" id="GGEC01047468">
    <property type="protein sequence ID" value="MBX27952.1"/>
    <property type="molecule type" value="Transcribed_RNA"/>
</dbReference>
<evidence type="ECO:0000313" key="1">
    <source>
        <dbReference type="EMBL" id="MBX27952.1"/>
    </source>
</evidence>